<reference evidence="1" key="1">
    <citation type="submission" date="2018-05" db="EMBL/GenBank/DDBJ databases">
        <authorList>
            <person name="Lanie J.A."/>
            <person name="Ng W.-L."/>
            <person name="Kazmierczak K.M."/>
            <person name="Andrzejewski T.M."/>
            <person name="Davidsen T.M."/>
            <person name="Wayne K.J."/>
            <person name="Tettelin H."/>
            <person name="Glass J.I."/>
            <person name="Rusch D."/>
            <person name="Podicherti R."/>
            <person name="Tsui H.-C.T."/>
            <person name="Winkler M.E."/>
        </authorList>
    </citation>
    <scope>NUCLEOTIDE SEQUENCE</scope>
</reference>
<accession>A0A382KMI6</accession>
<name>A0A382KMI6_9ZZZZ</name>
<sequence>MVSLNLIWPTVSRIPFSVTILVLWAYSATAQTAADYTPAKGRAWEHVQKVLMSSEYGGRSGVIERWVNSPSISIVGASQADELFLRELISNWNQILGESPVQLRHGEEAQADIGVVFSERANFAEISAMYGFQIVDGGVGFAGMLVDRRHHTRMALVLIDKSLPEQERQATIAQELYHTLGPVNDSAYFPSSVLFEDSDTPSTATELALVDRKLLKFLYLHLEPGDRQHEMQDAFDEFWDGLE</sequence>
<organism evidence="1">
    <name type="scientific">marine metagenome</name>
    <dbReference type="NCBI Taxonomy" id="408172"/>
    <lineage>
        <taxon>unclassified sequences</taxon>
        <taxon>metagenomes</taxon>
        <taxon>ecological metagenomes</taxon>
    </lineage>
</organism>
<dbReference type="InterPro" id="IPR021323">
    <property type="entry name" value="DUF2927"/>
</dbReference>
<proteinExistence type="predicted"/>
<evidence type="ECO:0008006" key="2">
    <source>
        <dbReference type="Google" id="ProtNLM"/>
    </source>
</evidence>
<evidence type="ECO:0000313" key="1">
    <source>
        <dbReference type="EMBL" id="SVC23901.1"/>
    </source>
</evidence>
<dbReference type="EMBL" id="UINC01080708">
    <property type="protein sequence ID" value="SVC23901.1"/>
    <property type="molecule type" value="Genomic_DNA"/>
</dbReference>
<protein>
    <recommendedName>
        <fullName evidence="2">DUF2927 domain-containing protein</fullName>
    </recommendedName>
</protein>
<dbReference type="Pfam" id="PF11150">
    <property type="entry name" value="DUF2927"/>
    <property type="match status" value="1"/>
</dbReference>
<dbReference type="AlphaFoldDB" id="A0A382KMI6"/>
<gene>
    <name evidence="1" type="ORF">METZ01_LOCUS276755</name>
</gene>